<accession>A0A8F5VPV3</accession>
<sequence length="827" mass="94148">MTSASDNNKTFHSWLSSIICPYLNDEHGWVLWYDSQGEWKDILKKFSSDSNIEYWDGEEIHELNIRYTLNQEPHRPRIIRLPIQDNEMTWFAIEALKAPCTKQLRLAEALRSFGAEIPWDQEQKMGETLKSYALQWFDETKDVWTRSGSDNIITDARVLEIIGSPTSRLSDLKQDEFILLSNRLVHEFGLPEPTLEDEKKWRREVVATLLCTEIARQYPGKNPGDSHRVIPEGKIREKTLKNILDTWKNTVPYFETYERIVLEAERLTSIRSIAPDIPDNAEPSSSYHIERELFRREISSLISTQSIQDLAQILSKRKEWYQSHTDSFFGNRASVDHTVWWSHLLKLSSIAQTLLVGNAINPWSSVMQAIEWYTQSGYTIDEAGELLFEEKEEFSDDINEIRDRLKRLYLQIVSHIGSLFSERLAHDCNGISTLETAGEKANNLLQLQKGPLVFIFLDALRYDLGVRLAAMLNQGEGGQRAQVHYARASLPSITMIGKPHSLPISSSQLKVSFDETKGNFTVTTNDFLKDLTVAGNWRDWFSRSLGVKQFMLMDEVLSGDIKKPNKNNPMMVVEGGELDASGTIGELKQTGAENLLRRYTKGIKKIREKGWNRFVIVTDHGYFHWQPGEDDIETIENNGNILWQSRRAVVGRNLSSTKSLILPASGSDLTVRVPWSTNAFKTYGGLGFFHGGATLQEIIIPVIYAEWPQKTTEITIVLKPVQFITSLTPRVQIEDGGQKRLFGADESLSGRTVLVKVRDKEGRVVFKQKEPISVNPGGGVQTIQLELVPGAPALLSGEYLMVCVEDAENEQRLAEEQVELRQDIDDW</sequence>
<evidence type="ECO:0000313" key="1">
    <source>
        <dbReference type="EMBL" id="QXO96036.1"/>
    </source>
</evidence>
<dbReference type="Pfam" id="PF08665">
    <property type="entry name" value="PglZ"/>
    <property type="match status" value="1"/>
</dbReference>
<evidence type="ECO:0000313" key="2">
    <source>
        <dbReference type="Proteomes" id="UP000694228"/>
    </source>
</evidence>
<protein>
    <submittedName>
        <fullName evidence="1">PglZ domain-containing protein</fullName>
    </submittedName>
</protein>
<gene>
    <name evidence="1" type="ORF">KSK55_06615</name>
</gene>
<dbReference type="Proteomes" id="UP000694228">
    <property type="component" value="Chromosome"/>
</dbReference>
<name>A0A8F5VPV3_METHU</name>
<dbReference type="EMBL" id="CP077107">
    <property type="protein sequence ID" value="QXO96036.1"/>
    <property type="molecule type" value="Genomic_DNA"/>
</dbReference>
<organism evidence="1 2">
    <name type="scientific">Methanospirillum hungatei</name>
    <dbReference type="NCBI Taxonomy" id="2203"/>
    <lineage>
        <taxon>Archaea</taxon>
        <taxon>Methanobacteriati</taxon>
        <taxon>Methanobacteriota</taxon>
        <taxon>Stenosarchaea group</taxon>
        <taxon>Methanomicrobia</taxon>
        <taxon>Methanomicrobiales</taxon>
        <taxon>Methanospirillaceae</taxon>
        <taxon>Methanospirillum</taxon>
    </lineage>
</organism>
<dbReference type="OrthoDB" id="82438at2157"/>
<proteinExistence type="predicted"/>
<reference evidence="1 2" key="1">
    <citation type="submission" date="2021-06" db="EMBL/GenBank/DDBJ databases">
        <title>Complete genome sequence of the secondary alcohol utilizing methanogen Methanospirillum hungatei strain GP1.</title>
        <authorList>
            <person name="Day L.A."/>
            <person name="Costa K.C."/>
        </authorList>
    </citation>
    <scope>NUCLEOTIDE SEQUENCE [LARGE SCALE GENOMIC DNA]</scope>
    <source>
        <strain evidence="1 2">GP1</strain>
    </source>
</reference>
<dbReference type="AlphaFoldDB" id="A0A8F5VPV3"/>